<dbReference type="Pfam" id="PF02424">
    <property type="entry name" value="ApbE"/>
    <property type="match status" value="1"/>
</dbReference>
<dbReference type="InterPro" id="IPR024932">
    <property type="entry name" value="ApbE"/>
</dbReference>
<gene>
    <name evidence="12" type="ORF">FHP91_04240</name>
</gene>
<evidence type="ECO:0000256" key="10">
    <source>
        <dbReference type="PIRNR" id="PIRNR006268"/>
    </source>
</evidence>
<name>A0A557R1W0_9RHOO</name>
<evidence type="ECO:0000256" key="9">
    <source>
        <dbReference type="ARBA" id="ARBA00048540"/>
    </source>
</evidence>
<accession>A0A557R1W0</accession>
<evidence type="ECO:0000256" key="4">
    <source>
        <dbReference type="ARBA" id="ARBA00022679"/>
    </source>
</evidence>
<dbReference type="GO" id="GO:0016740">
    <property type="term" value="F:transferase activity"/>
    <property type="evidence" value="ECO:0007669"/>
    <property type="project" value="UniProtKB-UniRule"/>
</dbReference>
<feature type="binding site" evidence="11">
    <location>
        <position position="276"/>
    </location>
    <ligand>
        <name>Mg(2+)</name>
        <dbReference type="ChEBI" id="CHEBI:18420"/>
    </ligand>
</feature>
<dbReference type="Proteomes" id="UP000319502">
    <property type="component" value="Unassembled WGS sequence"/>
</dbReference>
<dbReference type="Gene3D" id="3.10.520.10">
    <property type="entry name" value="ApbE-like domains"/>
    <property type="match status" value="1"/>
</dbReference>
<evidence type="ECO:0000256" key="8">
    <source>
        <dbReference type="ARBA" id="ARBA00031306"/>
    </source>
</evidence>
<feature type="binding site" evidence="11">
    <location>
        <position position="161"/>
    </location>
    <ligand>
        <name>Mg(2+)</name>
        <dbReference type="ChEBI" id="CHEBI:18420"/>
    </ligand>
</feature>
<dbReference type="OrthoDB" id="9778595at2"/>
<keyword evidence="13" id="KW-1185">Reference proteome</keyword>
<dbReference type="EMBL" id="VMNK01000003">
    <property type="protein sequence ID" value="TVO59138.1"/>
    <property type="molecule type" value="Genomic_DNA"/>
</dbReference>
<comment type="cofactor">
    <cofactor evidence="11">
        <name>Mg(2+)</name>
        <dbReference type="ChEBI" id="CHEBI:18420"/>
    </cofactor>
    <cofactor evidence="11">
        <name>Mn(2+)</name>
        <dbReference type="ChEBI" id="CHEBI:29035"/>
    </cofactor>
    <text evidence="11">Magnesium. Can also use manganese.</text>
</comment>
<comment type="similarity">
    <text evidence="10">Belongs to the ApbE family.</text>
</comment>
<dbReference type="GO" id="GO:0046872">
    <property type="term" value="F:metal ion binding"/>
    <property type="evidence" value="ECO:0007669"/>
    <property type="project" value="UniProtKB-UniRule"/>
</dbReference>
<dbReference type="PANTHER" id="PTHR30040">
    <property type="entry name" value="THIAMINE BIOSYNTHESIS LIPOPROTEIN APBE"/>
    <property type="match status" value="1"/>
</dbReference>
<sequence>MALSLAGCSRSTVHQQEAFVFGTRVEVLVWGDDAERAQQAMGAVLREFDRLHKAYHAWKPSELTALNRMLAAGQRAQVSAELATMLNDAKALAATGDQLFNPALGKLVALWGFHDDQFSPRRPDPVALQALVGSAPSMADVHIDADAVSSDNPDVQFDLGGYAKGYALDRAATILRAEGIENALINIGGNVMALGRKGDHPWQVGIQHPRAPQPIAVLALYDGEAIGTSGDYQRYFELDGRRFSHLIDPRTGQPASGTQAVTVLVTPQAGAGVLSDVASKPVFLAGDTWREMAHRYGVEMALRVDGDGRIAVTRALRARMKPFGGIEIDQVVD</sequence>
<evidence type="ECO:0000256" key="2">
    <source>
        <dbReference type="ARBA" id="ARBA00016337"/>
    </source>
</evidence>
<evidence type="ECO:0000256" key="6">
    <source>
        <dbReference type="ARBA" id="ARBA00022827"/>
    </source>
</evidence>
<protein>
    <recommendedName>
        <fullName evidence="2 10">FAD:protein FMN transferase</fullName>
        <ecNumber evidence="1 10">2.7.1.180</ecNumber>
    </recommendedName>
    <alternativeName>
        <fullName evidence="8 10">Flavin transferase</fullName>
    </alternativeName>
</protein>
<evidence type="ECO:0000256" key="5">
    <source>
        <dbReference type="ARBA" id="ARBA00022723"/>
    </source>
</evidence>
<evidence type="ECO:0000256" key="3">
    <source>
        <dbReference type="ARBA" id="ARBA00022630"/>
    </source>
</evidence>
<keyword evidence="5 10" id="KW-0479">Metal-binding</keyword>
<evidence type="ECO:0000313" key="12">
    <source>
        <dbReference type="EMBL" id="TVO59138.1"/>
    </source>
</evidence>
<dbReference type="EC" id="2.7.1.180" evidence="1 10"/>
<evidence type="ECO:0000256" key="11">
    <source>
        <dbReference type="PIRSR" id="PIRSR006268-2"/>
    </source>
</evidence>
<dbReference type="AlphaFoldDB" id="A0A557R1W0"/>
<dbReference type="SUPFAM" id="SSF143631">
    <property type="entry name" value="ApbE-like"/>
    <property type="match status" value="1"/>
</dbReference>
<evidence type="ECO:0000256" key="7">
    <source>
        <dbReference type="ARBA" id="ARBA00022842"/>
    </source>
</evidence>
<evidence type="ECO:0000256" key="1">
    <source>
        <dbReference type="ARBA" id="ARBA00011955"/>
    </source>
</evidence>
<proteinExistence type="inferred from homology"/>
<organism evidence="12 13">
    <name type="scientific">Denitromonas halophila</name>
    <dbReference type="NCBI Taxonomy" id="1629404"/>
    <lineage>
        <taxon>Bacteria</taxon>
        <taxon>Pseudomonadati</taxon>
        <taxon>Pseudomonadota</taxon>
        <taxon>Betaproteobacteria</taxon>
        <taxon>Rhodocyclales</taxon>
        <taxon>Zoogloeaceae</taxon>
        <taxon>Denitromonas</taxon>
    </lineage>
</organism>
<keyword evidence="3 10" id="KW-0285">Flavoprotein</keyword>
<keyword evidence="4 10" id="KW-0808">Transferase</keyword>
<keyword evidence="7 10" id="KW-0460">Magnesium</keyword>
<dbReference type="PANTHER" id="PTHR30040:SF2">
    <property type="entry name" value="FAD:PROTEIN FMN TRANSFERASE"/>
    <property type="match status" value="1"/>
</dbReference>
<comment type="catalytic activity">
    <reaction evidence="9 10">
        <text>L-threonyl-[protein] + FAD = FMN-L-threonyl-[protein] + AMP + H(+)</text>
        <dbReference type="Rhea" id="RHEA:36847"/>
        <dbReference type="Rhea" id="RHEA-COMP:11060"/>
        <dbReference type="Rhea" id="RHEA-COMP:11061"/>
        <dbReference type="ChEBI" id="CHEBI:15378"/>
        <dbReference type="ChEBI" id="CHEBI:30013"/>
        <dbReference type="ChEBI" id="CHEBI:57692"/>
        <dbReference type="ChEBI" id="CHEBI:74257"/>
        <dbReference type="ChEBI" id="CHEBI:456215"/>
        <dbReference type="EC" id="2.7.1.180"/>
    </reaction>
</comment>
<dbReference type="PIRSF" id="PIRSF006268">
    <property type="entry name" value="ApbE"/>
    <property type="match status" value="1"/>
</dbReference>
<reference evidence="12 13" key="1">
    <citation type="submission" date="2019-07" db="EMBL/GenBank/DDBJ databases">
        <title>The pathways for chlorine oxyanion respiration interact through the shared metabolite chlorate.</title>
        <authorList>
            <person name="Barnum T.P."/>
            <person name="Cheng Y."/>
            <person name="Hill K.A."/>
            <person name="Lucas L.N."/>
            <person name="Carlson H.K."/>
            <person name="Coates J.D."/>
        </authorList>
    </citation>
    <scope>NUCLEOTIDE SEQUENCE [LARGE SCALE GENOMIC DNA]</scope>
    <source>
        <strain evidence="12 13">SFB-3</strain>
    </source>
</reference>
<keyword evidence="6 10" id="KW-0274">FAD</keyword>
<dbReference type="InterPro" id="IPR003374">
    <property type="entry name" value="ApbE-like_sf"/>
</dbReference>
<evidence type="ECO:0000313" key="13">
    <source>
        <dbReference type="Proteomes" id="UP000319502"/>
    </source>
</evidence>
<comment type="caution">
    <text evidence="12">The sequence shown here is derived from an EMBL/GenBank/DDBJ whole genome shotgun (WGS) entry which is preliminary data.</text>
</comment>